<dbReference type="NCBIfam" id="TIGR03607">
    <property type="entry name" value="patatin-like protein"/>
    <property type="match status" value="1"/>
</dbReference>
<accession>A0A838XLB3</accession>
<dbReference type="Gene3D" id="3.40.1090.10">
    <property type="entry name" value="Cytosolic phospholipase A2 catalytic domain"/>
    <property type="match status" value="1"/>
</dbReference>
<feature type="domain" description="PNPLA" evidence="3">
    <location>
        <begin position="20"/>
        <end position="344"/>
    </location>
</feature>
<feature type="active site" description="Proton acceptor" evidence="2">
    <location>
        <position position="331"/>
    </location>
</feature>
<dbReference type="RefSeq" id="WP_181758826.1">
    <property type="nucleotide sequence ID" value="NZ_BMCR01000002.1"/>
</dbReference>
<organism evidence="4 5">
    <name type="scientific">Stappia taiwanensis</name>
    <dbReference type="NCBI Taxonomy" id="992267"/>
    <lineage>
        <taxon>Bacteria</taxon>
        <taxon>Pseudomonadati</taxon>
        <taxon>Pseudomonadota</taxon>
        <taxon>Alphaproteobacteria</taxon>
        <taxon>Hyphomicrobiales</taxon>
        <taxon>Stappiaceae</taxon>
        <taxon>Stappia</taxon>
    </lineage>
</organism>
<keyword evidence="2" id="KW-0378">Hydrolase</keyword>
<keyword evidence="5" id="KW-1185">Reference proteome</keyword>
<dbReference type="EMBL" id="JACEON010000002">
    <property type="protein sequence ID" value="MBA4610637.1"/>
    <property type="molecule type" value="Genomic_DNA"/>
</dbReference>
<reference evidence="4 5" key="1">
    <citation type="submission" date="2020-07" db="EMBL/GenBank/DDBJ databases">
        <authorList>
            <person name="Li M."/>
        </authorList>
    </citation>
    <scope>NUCLEOTIDE SEQUENCE [LARGE SCALE GENOMIC DNA]</scope>
    <source>
        <strain evidence="4 5">DSM 23284</strain>
    </source>
</reference>
<dbReference type="AlphaFoldDB" id="A0A838XLB3"/>
<dbReference type="Pfam" id="PF11856">
    <property type="entry name" value="DUF3376"/>
    <property type="match status" value="1"/>
</dbReference>
<comment type="caution">
    <text evidence="4">The sequence shown here is derived from an EMBL/GenBank/DDBJ whole genome shotgun (WGS) entry which is preliminary data.</text>
</comment>
<evidence type="ECO:0000256" key="2">
    <source>
        <dbReference type="PROSITE-ProRule" id="PRU01161"/>
    </source>
</evidence>
<feature type="short sequence motif" description="GXSXG" evidence="2">
    <location>
        <begin position="86"/>
        <end position="90"/>
    </location>
</feature>
<dbReference type="Pfam" id="PF01734">
    <property type="entry name" value="Patatin"/>
    <property type="match status" value="1"/>
</dbReference>
<dbReference type="InterPro" id="IPR002641">
    <property type="entry name" value="PNPLA_dom"/>
</dbReference>
<evidence type="ECO:0000256" key="1">
    <source>
        <dbReference type="ARBA" id="ARBA00023098"/>
    </source>
</evidence>
<keyword evidence="1 2" id="KW-0443">Lipid metabolism</keyword>
<evidence type="ECO:0000313" key="4">
    <source>
        <dbReference type="EMBL" id="MBA4610637.1"/>
    </source>
</evidence>
<dbReference type="Proteomes" id="UP000559404">
    <property type="component" value="Unassembled WGS sequence"/>
</dbReference>
<keyword evidence="2" id="KW-0442">Lipid degradation</keyword>
<evidence type="ECO:0000313" key="5">
    <source>
        <dbReference type="Proteomes" id="UP000559404"/>
    </source>
</evidence>
<dbReference type="InterPro" id="IPR016035">
    <property type="entry name" value="Acyl_Trfase/lysoPLipase"/>
</dbReference>
<dbReference type="InterPro" id="IPR024282">
    <property type="entry name" value="DUF3376"/>
</dbReference>
<dbReference type="GO" id="GO:0016787">
    <property type="term" value="F:hydrolase activity"/>
    <property type="evidence" value="ECO:0007669"/>
    <property type="project" value="UniProtKB-UniRule"/>
</dbReference>
<reference evidence="4 5" key="2">
    <citation type="submission" date="2020-08" db="EMBL/GenBank/DDBJ databases">
        <title>Stappia taiwanensis sp. nov., isolated from a coastal thermal spring.</title>
        <authorList>
            <person name="Kampfer P."/>
        </authorList>
    </citation>
    <scope>NUCLEOTIDE SEQUENCE [LARGE SCALE GENOMIC DNA]</scope>
    <source>
        <strain evidence="4 5">DSM 23284</strain>
    </source>
</reference>
<protein>
    <submittedName>
        <fullName evidence="4">Patatin-like protein</fullName>
    </submittedName>
</protein>
<dbReference type="GO" id="GO:0016042">
    <property type="term" value="P:lipid catabolic process"/>
    <property type="evidence" value="ECO:0007669"/>
    <property type="project" value="UniProtKB-UniRule"/>
</dbReference>
<sequence length="821" mass="91622">MLQAASSATRTKQVEVRLALVLYGGVSLAVYMHGVSREFLNIVRASRRLEQSVDLEPGSCIEAYAHVLKLFRPELDLRVVVDVISGASAGGVNGVMLARALAHDLSIDRHRELWLDNADVTRLANEPVGLTRYLKSSIAPVLDRLVSMGLKSELTDPETRTKLRQFMQARWFTPPFSGERYVGWMLDAARQMEPEEKEDVEGRDCPPTLIPQGQSLDLFVTLTDFHGARRRFEIDDPPEVEETEHRLILHFAATCRGGGELQSQFTDREIPDLVFAARATSAFPGAFPPMTLGEMDRVMGLRGAPWAGRGAFVARALSVPGHKPENRVFVDGSVVMNKPFQPVLDAINGRPAAREVVRKVIYVDPLIPEPEEDEAAIEAEEAETLTQVTNGEPGFFRVILASLAHIPRNEPIGDALDQVQDYNREIRQLSDVIAAAEPVVEREVGAILRPVIDQPMTLRELSRCRVMANERAHSAAGYAYLGYQRLKLASIAESLGGLLGRLRGPERQSRLATLALTRRINALHNRLLAGARANGAQGYYPEVSSEPVISFLRGLDVDYRIRRLRFVISRLNRLYRSAAPEADTEPKEMDELKSTLYEQIDHLLMRWSPSFYGDETVAALERVLASEPADPAADDPELEALLSGLATRMGLGDLDRLADDAFSVMAYNYLPPRLRMSLVSAYIGFAYYDLVTLPVSQRQDVTEINEIRVDRISPNDTHILRPHGVRLKGRNLNAFGAFFNRRWREHDYLWGRLGAADRLITMTLRAARGMSAPDPEAVRAARRKLLLAILREEEPHLLADPELVPDLIQEVEAALDTVEPE</sequence>
<dbReference type="PROSITE" id="PS51635">
    <property type="entry name" value="PNPLA"/>
    <property type="match status" value="1"/>
</dbReference>
<name>A0A838XLB3_9HYPH</name>
<proteinExistence type="predicted"/>
<dbReference type="SUPFAM" id="SSF52151">
    <property type="entry name" value="FabD/lysophospholipase-like"/>
    <property type="match status" value="1"/>
</dbReference>
<gene>
    <name evidence="4" type="ORF">H1W37_03155</name>
</gene>
<feature type="active site" description="Nucleophile" evidence="2">
    <location>
        <position position="88"/>
    </location>
</feature>
<comment type="caution">
    <text evidence="2">Lacks conserved residue(s) required for the propagation of feature annotation.</text>
</comment>
<evidence type="ECO:0000259" key="3">
    <source>
        <dbReference type="PROSITE" id="PS51635"/>
    </source>
</evidence>
<dbReference type="InterPro" id="IPR019894">
    <property type="entry name" value="Patatin-related_protein"/>
</dbReference>